<evidence type="ECO:0000313" key="5">
    <source>
        <dbReference type="EMBL" id="TDW57692.1"/>
    </source>
</evidence>
<keyword evidence="7" id="KW-1185">Reference proteome</keyword>
<sequence>MRLPGSAIAFLLATGGIAAPIFSASALASAESGPQEQARNSAVAAALQRQQALLSLRGKGLPKELMREARQRRKSLLALASQAPDKVFPLLLPAREVSAMPAEVQAELEQPLELEGRLELSYSDFEDGRHQLNVALVEENGRRTRLHTDSLPAGLANGQRIRAVGAWLAGTEQYSDSLFVPDAEQNVLVLAADGGTDGGSNGGTALSGNYAIGEQKTLVMLVNFSNDTSAPWTVEEARNVVFGETNDFMQENSDGRTWLSGDVTGWYTLPLTNDSCNNGDIITAARQQAEFDGVDLSGYNRFIYAFPYTSSCRFSGVAGVGGETTSMLINGAMRAHTISHELGHNLGLHHSHALECGTDTLGTNCTSDEYGDGVDMMGGMQGHFNAFQKTRLSWLDSDQVAEVTESGTFTLSGYAATTTAGLKALKIPNGSDPVTGQPRFYWVEYRQPVGVDAVFAGNANVSNGVVIHQAVDGDGDSSHLLDMTPSSQSSNYADTRDPALEAGLQFIDVKGDISISTDWVQNGQAQVTVTRGDYVPVETCEHTAPTLSVTPGQSESVSAGTQVTYKITVTNNDTQACDMTGFSFGAAVPAGWNYSLSSLGANLLPGQSGNAELKVISSADAGNGSYDIQVTASGRYGNDIQTVIYQLGAGSSINNLPIAQDDRATTGQDEAVVISVLANDSDPDGDTLTVSALSGVNGQAMINANGTVTFTPATGFSGTETFSYNVTDGRGGSASASVMVDVARAASVNTAPVASNDIASTEQDKAVTISVLANDSDPDGDTLTVTGTSGVNGTAVINQNGSINFTPAAGFSGTETFSYSVSDGKGGSASASVTVQVSKVVSSNAAPVANDDSASTDGSSITIAVLANDRDPDGDTLRIASVTQGSKGTVRINADGTLTYTPARNFKHSDSFSYTIIDGRVTARAMVSISSSDTGGGKGNGKGPNK</sequence>
<dbReference type="Pfam" id="PF17963">
    <property type="entry name" value="Big_9"/>
    <property type="match status" value="3"/>
</dbReference>
<dbReference type="InterPro" id="IPR008752">
    <property type="entry name" value="Peptidase_M11"/>
</dbReference>
<dbReference type="Proteomes" id="UP000295058">
    <property type="component" value="Unassembled WGS sequence"/>
</dbReference>
<evidence type="ECO:0000313" key="4">
    <source>
        <dbReference type="EMBL" id="OYD22727.1"/>
    </source>
</evidence>
<dbReference type="RefSeq" id="WP_094279263.1">
    <property type="nucleotide sequence ID" value="NZ_NQJF01000013.1"/>
</dbReference>
<dbReference type="EMBL" id="NQJF01000013">
    <property type="protein sequence ID" value="OYD22727.1"/>
    <property type="molecule type" value="Genomic_DNA"/>
</dbReference>
<dbReference type="InterPro" id="IPR013783">
    <property type="entry name" value="Ig-like_fold"/>
</dbReference>
<dbReference type="Pfam" id="PF10633">
    <property type="entry name" value="NPCBM_assoc"/>
    <property type="match status" value="1"/>
</dbReference>
<feature type="domain" description="Alpha-galactosidase NEW3" evidence="3">
    <location>
        <begin position="558"/>
        <end position="633"/>
    </location>
</feature>
<evidence type="ECO:0000313" key="7">
    <source>
        <dbReference type="Proteomes" id="UP000295058"/>
    </source>
</evidence>
<feature type="chain" id="PRO_5013122151" evidence="1">
    <location>
        <begin position="19"/>
        <end position="946"/>
    </location>
</feature>
<protein>
    <submittedName>
        <fullName evidence="5">Gametolysin peptidase M11</fullName>
    </submittedName>
</protein>
<comment type="caution">
    <text evidence="4">The sequence shown here is derived from an EMBL/GenBank/DDBJ whole genome shotgun (WGS) entry which is preliminary data.</text>
</comment>
<name>A0A235CFC4_9GAMM</name>
<dbReference type="Gene3D" id="3.40.390.10">
    <property type="entry name" value="Collagenase (Catalytic Domain)"/>
    <property type="match status" value="1"/>
</dbReference>
<dbReference type="PANTHER" id="PTHR34720">
    <property type="entry name" value="MICROCYSTIN DEPENDENT PROTEIN"/>
    <property type="match status" value="1"/>
</dbReference>
<dbReference type="PANTHER" id="PTHR34720:SF9">
    <property type="entry name" value="BLR4714 PROTEIN"/>
    <property type="match status" value="1"/>
</dbReference>
<dbReference type="InterPro" id="IPR024079">
    <property type="entry name" value="MetalloPept_cat_dom_sf"/>
</dbReference>
<dbReference type="SUPFAM" id="SSF55486">
    <property type="entry name" value="Metalloproteases ('zincins'), catalytic domain"/>
    <property type="match status" value="1"/>
</dbReference>
<evidence type="ECO:0000313" key="6">
    <source>
        <dbReference type="Proteomes" id="UP000243640"/>
    </source>
</evidence>
<dbReference type="AlphaFoldDB" id="A0A235CFC4"/>
<feature type="signal peptide" evidence="1">
    <location>
        <begin position="1"/>
        <end position="18"/>
    </location>
</feature>
<organism evidence="4 6">
    <name type="scientific">Oceanimonas baumannii</name>
    <dbReference type="NCBI Taxonomy" id="129578"/>
    <lineage>
        <taxon>Bacteria</taxon>
        <taxon>Pseudomonadati</taxon>
        <taxon>Pseudomonadota</taxon>
        <taxon>Gammaproteobacteria</taxon>
        <taxon>Aeromonadales</taxon>
        <taxon>Aeromonadaceae</taxon>
        <taxon>Oceanimonas</taxon>
    </lineage>
</organism>
<reference evidence="4 6" key="1">
    <citation type="submission" date="2017-08" db="EMBL/GenBank/DDBJ databases">
        <title>Draft Genome Sequence of the Marine Bacterium Oceanimonas baumannii ATCC 700832.</title>
        <authorList>
            <person name="Mcclelland W.D."/>
            <person name="Brennan M.A."/>
            <person name="Trachtenberg A.M."/>
            <person name="Maclea K.S."/>
        </authorList>
    </citation>
    <scope>NUCLEOTIDE SEQUENCE [LARGE SCALE GENOMIC DNA]</scope>
    <source>
        <strain evidence="4 6">ATCC 700832</strain>
    </source>
</reference>
<feature type="domain" description="Peptidase M11 gametolysin" evidence="2">
    <location>
        <begin position="294"/>
        <end position="416"/>
    </location>
</feature>
<keyword evidence="1" id="KW-0732">Signal</keyword>
<dbReference type="Gene3D" id="2.60.40.10">
    <property type="entry name" value="Immunoglobulins"/>
    <property type="match status" value="1"/>
</dbReference>
<dbReference type="NCBIfam" id="NF012211">
    <property type="entry name" value="tand_rpt_95"/>
    <property type="match status" value="3"/>
</dbReference>
<evidence type="ECO:0000256" key="1">
    <source>
        <dbReference type="SAM" id="SignalP"/>
    </source>
</evidence>
<dbReference type="OrthoDB" id="5904383at2"/>
<dbReference type="Pfam" id="PF05548">
    <property type="entry name" value="Peptidase_M11"/>
    <property type="match status" value="1"/>
</dbReference>
<evidence type="ECO:0000259" key="2">
    <source>
        <dbReference type="Pfam" id="PF05548"/>
    </source>
</evidence>
<proteinExistence type="predicted"/>
<dbReference type="InterPro" id="IPR018905">
    <property type="entry name" value="A-galactase_NEW3"/>
</dbReference>
<dbReference type="Gene3D" id="2.60.40.2810">
    <property type="match status" value="3"/>
</dbReference>
<dbReference type="Proteomes" id="UP000243640">
    <property type="component" value="Unassembled WGS sequence"/>
</dbReference>
<reference evidence="5 7" key="2">
    <citation type="submission" date="2019-03" db="EMBL/GenBank/DDBJ databases">
        <title>Genomic Encyclopedia of Archaeal and Bacterial Type Strains, Phase II (KMG-II): from individual species to whole genera.</title>
        <authorList>
            <person name="Goeker M."/>
        </authorList>
    </citation>
    <scope>NUCLEOTIDE SEQUENCE [LARGE SCALE GENOMIC DNA]</scope>
    <source>
        <strain evidence="5 7">DSM 15594</strain>
    </source>
</reference>
<gene>
    <name evidence="4" type="ORF">B6S09_14760</name>
    <name evidence="5" type="ORF">LY04_02557</name>
</gene>
<evidence type="ECO:0000259" key="3">
    <source>
        <dbReference type="Pfam" id="PF10633"/>
    </source>
</evidence>
<dbReference type="EMBL" id="SODO01000010">
    <property type="protein sequence ID" value="TDW57692.1"/>
    <property type="molecule type" value="Genomic_DNA"/>
</dbReference>
<dbReference type="GO" id="GO:0008237">
    <property type="term" value="F:metallopeptidase activity"/>
    <property type="evidence" value="ECO:0007669"/>
    <property type="project" value="InterPro"/>
</dbReference>
<accession>A0A235CFC4</accession>